<dbReference type="InterPro" id="IPR050246">
    <property type="entry name" value="Class_II_FBP_aldolase"/>
</dbReference>
<keyword evidence="3" id="KW-0479">Metal-binding</keyword>
<feature type="binding site" evidence="3">
    <location>
        <position position="180"/>
    </location>
    <ligand>
        <name>Zn(2+)</name>
        <dbReference type="ChEBI" id="CHEBI:29105"/>
        <label>1</label>
        <note>catalytic</note>
    </ligand>
</feature>
<dbReference type="GO" id="GO:0009025">
    <property type="term" value="F:tagatose-bisphosphate aldolase activity"/>
    <property type="evidence" value="ECO:0007669"/>
    <property type="project" value="TreeGrafter"/>
</dbReference>
<keyword evidence="3" id="KW-0862">Zinc</keyword>
<proteinExistence type="predicted"/>
<dbReference type="NCBIfam" id="TIGR00167">
    <property type="entry name" value="cbbA"/>
    <property type="match status" value="1"/>
</dbReference>
<name>A0A2K8KHQ2_9MOLU</name>
<dbReference type="GO" id="GO:0005975">
    <property type="term" value="P:carbohydrate metabolic process"/>
    <property type="evidence" value="ECO:0007669"/>
    <property type="project" value="InterPro"/>
</dbReference>
<feature type="active site" description="Proton donor" evidence="1">
    <location>
        <position position="82"/>
    </location>
</feature>
<dbReference type="CDD" id="cd00947">
    <property type="entry name" value="TBP_aldolase_IIB"/>
    <property type="match status" value="1"/>
</dbReference>
<dbReference type="SUPFAM" id="SSF51569">
    <property type="entry name" value="Aldolase"/>
    <property type="match status" value="1"/>
</dbReference>
<feature type="binding site" evidence="3">
    <location>
        <position position="106"/>
    </location>
    <ligand>
        <name>Zn(2+)</name>
        <dbReference type="ChEBI" id="CHEBI:29105"/>
        <label>2</label>
    </ligand>
</feature>
<dbReference type="Gene3D" id="3.20.20.70">
    <property type="entry name" value="Aldolase class I"/>
    <property type="match status" value="1"/>
</dbReference>
<dbReference type="InterPro" id="IPR013785">
    <property type="entry name" value="Aldolase_TIM"/>
</dbReference>
<feature type="binding site" evidence="2">
    <location>
        <begin position="210"/>
        <end position="212"/>
    </location>
    <ligand>
        <name>dihydroxyacetone phosphate</name>
        <dbReference type="ChEBI" id="CHEBI:57642"/>
    </ligand>
</feature>
<dbReference type="PANTHER" id="PTHR30304">
    <property type="entry name" value="D-TAGATOSE-1,6-BISPHOSPHATE ALDOLASE"/>
    <property type="match status" value="1"/>
</dbReference>
<gene>
    <name evidence="4" type="primary">gatY</name>
    <name evidence="4" type="ORF">SCLAR_v1c04480</name>
</gene>
<organism evidence="4 5">
    <name type="scientific">Spiroplasma clarkii</name>
    <dbReference type="NCBI Taxonomy" id="2139"/>
    <lineage>
        <taxon>Bacteria</taxon>
        <taxon>Bacillati</taxon>
        <taxon>Mycoplasmatota</taxon>
        <taxon>Mollicutes</taxon>
        <taxon>Entomoplasmatales</taxon>
        <taxon>Spiroplasmataceae</taxon>
        <taxon>Spiroplasma</taxon>
    </lineage>
</organism>
<evidence type="ECO:0000256" key="3">
    <source>
        <dbReference type="PIRSR" id="PIRSR001359-3"/>
    </source>
</evidence>
<evidence type="ECO:0000313" key="4">
    <source>
        <dbReference type="EMBL" id="ATX70772.1"/>
    </source>
</evidence>
<keyword evidence="5" id="KW-1185">Reference proteome</keyword>
<dbReference type="RefSeq" id="WP_100254332.1">
    <property type="nucleotide sequence ID" value="NZ_CP024870.1"/>
</dbReference>
<reference evidence="4 5" key="1">
    <citation type="submission" date="2017-11" db="EMBL/GenBank/DDBJ databases">
        <title>Complete genome sequence of Spiroplasma clarkii CN-5 (DSM 19994).</title>
        <authorList>
            <person name="Tsai Y.-M."/>
            <person name="Chang A."/>
            <person name="Lo W.-S."/>
            <person name="Kuo C.-H."/>
        </authorList>
    </citation>
    <scope>NUCLEOTIDE SEQUENCE [LARGE SCALE GENOMIC DNA]</scope>
    <source>
        <strain evidence="4 5">CN-5</strain>
    </source>
</reference>
<feature type="binding site" evidence="2">
    <location>
        <position position="181"/>
    </location>
    <ligand>
        <name>dihydroxyacetone phosphate</name>
        <dbReference type="ChEBI" id="CHEBI:57642"/>
    </ligand>
</feature>
<evidence type="ECO:0000256" key="2">
    <source>
        <dbReference type="PIRSR" id="PIRSR001359-2"/>
    </source>
</evidence>
<accession>A0A2K8KHQ2</accession>
<feature type="binding site" evidence="3">
    <location>
        <position position="83"/>
    </location>
    <ligand>
        <name>Zn(2+)</name>
        <dbReference type="ChEBI" id="CHEBI:29105"/>
        <label>1</label>
        <note>catalytic</note>
    </ligand>
</feature>
<comment type="cofactor">
    <cofactor evidence="3">
        <name>Zn(2+)</name>
        <dbReference type="ChEBI" id="CHEBI:29105"/>
    </cofactor>
    <text evidence="3">Binds 2 Zn(2+) ions per subunit. One is catalytic and the other provides a structural contribution.</text>
</comment>
<dbReference type="EMBL" id="CP024870">
    <property type="protein sequence ID" value="ATX70772.1"/>
    <property type="molecule type" value="Genomic_DNA"/>
</dbReference>
<dbReference type="GO" id="GO:0005829">
    <property type="term" value="C:cytosol"/>
    <property type="evidence" value="ECO:0007669"/>
    <property type="project" value="TreeGrafter"/>
</dbReference>
<dbReference type="PIRSF" id="PIRSF001359">
    <property type="entry name" value="F_bP_aldolase_II"/>
    <property type="match status" value="1"/>
</dbReference>
<feature type="binding site" evidence="2">
    <location>
        <begin position="231"/>
        <end position="234"/>
    </location>
    <ligand>
        <name>dihydroxyacetone phosphate</name>
        <dbReference type="ChEBI" id="CHEBI:57642"/>
    </ligand>
</feature>
<dbReference type="GO" id="GO:0008270">
    <property type="term" value="F:zinc ion binding"/>
    <property type="evidence" value="ECO:0007669"/>
    <property type="project" value="InterPro"/>
</dbReference>
<feature type="binding site" evidence="3">
    <location>
        <position position="209"/>
    </location>
    <ligand>
        <name>Zn(2+)</name>
        <dbReference type="ChEBI" id="CHEBI:29105"/>
        <label>1</label>
        <note>catalytic</note>
    </ligand>
</feature>
<feature type="binding site" evidence="3">
    <location>
        <position position="136"/>
    </location>
    <ligand>
        <name>Zn(2+)</name>
        <dbReference type="ChEBI" id="CHEBI:29105"/>
        <label>2</label>
    </ligand>
</feature>
<dbReference type="AlphaFoldDB" id="A0A2K8KHQ2"/>
<dbReference type="PANTHER" id="PTHR30304:SF0">
    <property type="entry name" value="D-TAGATOSE-1,6-BISPHOSPHATE ALDOLASE SUBUNIT GATY-RELATED"/>
    <property type="match status" value="1"/>
</dbReference>
<dbReference type="Pfam" id="PF01116">
    <property type="entry name" value="F_bP_aldolase"/>
    <property type="match status" value="1"/>
</dbReference>
<evidence type="ECO:0000256" key="1">
    <source>
        <dbReference type="PIRSR" id="PIRSR001359-1"/>
    </source>
</evidence>
<dbReference type="Proteomes" id="UP000231179">
    <property type="component" value="Chromosome"/>
</dbReference>
<dbReference type="InterPro" id="IPR000771">
    <property type="entry name" value="FBA_II"/>
</dbReference>
<protein>
    <submittedName>
        <fullName evidence="4">Tagatose 1,6-diphosphate aldolase GatY/KbaY</fullName>
    </submittedName>
</protein>
<evidence type="ECO:0000313" key="5">
    <source>
        <dbReference type="Proteomes" id="UP000231179"/>
    </source>
</evidence>
<sequence>MPLVTTKEILTKAVAQNYAVPHINISNLEHFDTILSTAAKLKSPIIVAFTTGLIKYYGDEILEGLCSAASKKYQIPFAVHLDHHKDPKDIFTRIKKNKYITSVMIDASLVDFEKNVAITKDVVEFCSKKGISVEAELGAIQGTEDDHSSADAFYTDPNLAIEFIKQTKIDALAISIGTVHGCVTKLAPSLDLKRLEQLRKTTTIPLVLHGCSGLNDEQIKTVVSKGIAKINIATEFKVVFHDGLVKYLHEHPTETDSRLFFGAANKNVKNLLESKIKLFNSENKG</sequence>